<feature type="transmembrane region" description="Helical" evidence="13">
    <location>
        <begin position="85"/>
        <end position="114"/>
    </location>
</feature>
<dbReference type="RefSeq" id="XP_014936697.2">
    <property type="nucleotide sequence ID" value="XM_015081211.2"/>
</dbReference>
<name>A0A6J0A0X9_ACIJB</name>
<dbReference type="GeneID" id="106983061"/>
<organism evidence="14 15">
    <name type="scientific">Acinonyx jubatus</name>
    <name type="common">Cheetah</name>
    <dbReference type="NCBI Taxonomy" id="32536"/>
    <lineage>
        <taxon>Eukaryota</taxon>
        <taxon>Metazoa</taxon>
        <taxon>Chordata</taxon>
        <taxon>Craniata</taxon>
        <taxon>Vertebrata</taxon>
        <taxon>Euteleostomi</taxon>
        <taxon>Mammalia</taxon>
        <taxon>Eutheria</taxon>
        <taxon>Laurasiatheria</taxon>
        <taxon>Carnivora</taxon>
        <taxon>Feliformia</taxon>
        <taxon>Felidae</taxon>
        <taxon>Felinae</taxon>
        <taxon>Acinonyx</taxon>
    </lineage>
</organism>
<dbReference type="PANTHER" id="PTHR11394">
    <property type="entry name" value="TASTE RECEPTOR TYPE 2"/>
    <property type="match status" value="1"/>
</dbReference>
<keyword evidence="4 12" id="KW-0716">Sensory transduction</keyword>
<evidence type="ECO:0000256" key="8">
    <source>
        <dbReference type="ARBA" id="ARBA00023136"/>
    </source>
</evidence>
<keyword evidence="6 13" id="KW-1133">Transmembrane helix</keyword>
<evidence type="ECO:0000256" key="6">
    <source>
        <dbReference type="ARBA" id="ARBA00022989"/>
    </source>
</evidence>
<keyword evidence="8 12" id="KW-0472">Membrane</keyword>
<dbReference type="SUPFAM" id="SSF81321">
    <property type="entry name" value="Family A G protein-coupled receptor-like"/>
    <property type="match status" value="1"/>
</dbReference>
<comment type="subcellular location">
    <subcellularLocation>
        <location evidence="1 12">Membrane</location>
        <topology evidence="1 12">Multi-pass membrane protein</topology>
    </subcellularLocation>
</comment>
<sequence>MVGTMASSLSAIPHLIIMSAEFITGITVNGFLVIINGKELIKSRKLTPMQLLCICIGISRFGLLMVLMVQSFFSVFFPLFYRVKIYGAAMLFFWMFFSSVSLWFATCLSVFYCLKISGFTQSYFLWLKFRISKLMPWLLLGSLLASMSIAAVCMDVGYPKNMNNNDFLKNATLKKTELKIRPINGVLLVNLVLLFPLAIFVMCTFMLFISLYRHTHRMQNRSHGVRSASTEAHINALKTVITFFCFFISYFAAFMANMTFSIPYGSQCFFVVKDIMAAFPSGHSVIIILSNSKFQQPFRRLLCLKKNR</sequence>
<dbReference type="Pfam" id="PF05296">
    <property type="entry name" value="TAS2R"/>
    <property type="match status" value="1"/>
</dbReference>
<accession>A0A6J0A0X9</accession>
<evidence type="ECO:0000256" key="3">
    <source>
        <dbReference type="ARBA" id="ARBA00022480"/>
    </source>
</evidence>
<evidence type="ECO:0000256" key="2">
    <source>
        <dbReference type="ARBA" id="ARBA00007376"/>
    </source>
</evidence>
<dbReference type="GO" id="GO:0016020">
    <property type="term" value="C:membrane"/>
    <property type="evidence" value="ECO:0007669"/>
    <property type="project" value="UniProtKB-SubCell"/>
</dbReference>
<feature type="transmembrane region" description="Helical" evidence="13">
    <location>
        <begin position="12"/>
        <end position="37"/>
    </location>
</feature>
<dbReference type="Proteomes" id="UP001652583">
    <property type="component" value="Chromosome A2"/>
</dbReference>
<gene>
    <name evidence="15" type="primary">LOC106983061</name>
</gene>
<feature type="transmembrane region" description="Helical" evidence="13">
    <location>
        <begin position="233"/>
        <end position="255"/>
    </location>
</feature>
<dbReference type="AlphaFoldDB" id="A0A6J0A0X9"/>
<keyword evidence="14" id="KW-1185">Reference proteome</keyword>
<proteinExistence type="inferred from homology"/>
<evidence type="ECO:0000256" key="10">
    <source>
        <dbReference type="ARBA" id="ARBA00023224"/>
    </source>
</evidence>
<evidence type="ECO:0000313" key="14">
    <source>
        <dbReference type="Proteomes" id="UP001652583"/>
    </source>
</evidence>
<keyword evidence="7 12" id="KW-0297">G-protein coupled receptor</keyword>
<keyword evidence="3 12" id="KW-0919">Taste</keyword>
<evidence type="ECO:0000256" key="7">
    <source>
        <dbReference type="ARBA" id="ARBA00023040"/>
    </source>
</evidence>
<feature type="transmembrane region" description="Helical" evidence="13">
    <location>
        <begin position="134"/>
        <end position="158"/>
    </location>
</feature>
<dbReference type="KEGG" id="aju:106983061"/>
<feature type="transmembrane region" description="Helical" evidence="13">
    <location>
        <begin position="275"/>
        <end position="292"/>
    </location>
</feature>
<evidence type="ECO:0000256" key="5">
    <source>
        <dbReference type="ARBA" id="ARBA00022692"/>
    </source>
</evidence>
<keyword evidence="10 12" id="KW-0807">Transducer</keyword>
<dbReference type="GO" id="GO:0033038">
    <property type="term" value="F:bitter taste receptor activity"/>
    <property type="evidence" value="ECO:0007669"/>
    <property type="project" value="InterPro"/>
</dbReference>
<keyword evidence="5 12" id="KW-0812">Transmembrane</keyword>
<evidence type="ECO:0000256" key="1">
    <source>
        <dbReference type="ARBA" id="ARBA00004141"/>
    </source>
</evidence>
<reference evidence="15" key="1">
    <citation type="submission" date="2025-08" db="UniProtKB">
        <authorList>
            <consortium name="RefSeq"/>
        </authorList>
    </citation>
    <scope>IDENTIFICATION</scope>
    <source>
        <tissue evidence="15">Blood</tissue>
    </source>
</reference>
<evidence type="ECO:0000256" key="11">
    <source>
        <dbReference type="RuleBase" id="RU004423"/>
    </source>
</evidence>
<evidence type="ECO:0000313" key="15">
    <source>
        <dbReference type="RefSeq" id="XP_014936697.2"/>
    </source>
</evidence>
<dbReference type="Gene3D" id="1.20.1070.10">
    <property type="entry name" value="Rhodopsin 7-helix transmembrane proteins"/>
    <property type="match status" value="1"/>
</dbReference>
<evidence type="ECO:0000256" key="9">
    <source>
        <dbReference type="ARBA" id="ARBA00023170"/>
    </source>
</evidence>
<evidence type="ECO:0000256" key="12">
    <source>
        <dbReference type="RuleBase" id="RU004424"/>
    </source>
</evidence>
<feature type="transmembrane region" description="Helical" evidence="13">
    <location>
        <begin position="187"/>
        <end position="212"/>
    </location>
</feature>
<dbReference type="InterPro" id="IPR007960">
    <property type="entry name" value="TAS2R"/>
</dbReference>
<dbReference type="GO" id="GO:0004930">
    <property type="term" value="F:G protein-coupled receptor activity"/>
    <property type="evidence" value="ECO:0007669"/>
    <property type="project" value="UniProtKB-KW"/>
</dbReference>
<evidence type="ECO:0000256" key="4">
    <source>
        <dbReference type="ARBA" id="ARBA00022606"/>
    </source>
</evidence>
<feature type="transmembrane region" description="Helical" evidence="13">
    <location>
        <begin position="49"/>
        <end position="73"/>
    </location>
</feature>
<keyword evidence="9 12" id="KW-0675">Receptor</keyword>
<dbReference type="PANTHER" id="PTHR11394:SF57">
    <property type="entry name" value="TASTE RECEPTOR TYPE 2"/>
    <property type="match status" value="1"/>
</dbReference>
<evidence type="ECO:0000256" key="13">
    <source>
        <dbReference type="SAM" id="Phobius"/>
    </source>
</evidence>
<protein>
    <recommendedName>
        <fullName evidence="12">Taste receptor type 2</fullName>
    </recommendedName>
</protein>
<comment type="similarity">
    <text evidence="2 11">Belongs to the G-protein coupled receptor T2R family.</text>
</comment>